<feature type="compositionally biased region" description="Low complexity" evidence="1">
    <location>
        <begin position="138"/>
        <end position="156"/>
    </location>
</feature>
<evidence type="ECO:0000313" key="2">
    <source>
        <dbReference type="EMBL" id="KAK7035921.1"/>
    </source>
</evidence>
<feature type="region of interest" description="Disordered" evidence="1">
    <location>
        <begin position="118"/>
        <end position="169"/>
    </location>
</feature>
<dbReference type="EMBL" id="JAWWNJ010000019">
    <property type="protein sequence ID" value="KAK7035921.1"/>
    <property type="molecule type" value="Genomic_DNA"/>
</dbReference>
<evidence type="ECO:0000313" key="3">
    <source>
        <dbReference type="Proteomes" id="UP001362999"/>
    </source>
</evidence>
<feature type="region of interest" description="Disordered" evidence="1">
    <location>
        <begin position="183"/>
        <end position="278"/>
    </location>
</feature>
<evidence type="ECO:0000256" key="1">
    <source>
        <dbReference type="SAM" id="MobiDB-lite"/>
    </source>
</evidence>
<name>A0AAW0C883_9AGAR</name>
<dbReference type="AlphaFoldDB" id="A0AAW0C883"/>
<organism evidence="2 3">
    <name type="scientific">Favolaschia claudopus</name>
    <dbReference type="NCBI Taxonomy" id="2862362"/>
    <lineage>
        <taxon>Eukaryota</taxon>
        <taxon>Fungi</taxon>
        <taxon>Dikarya</taxon>
        <taxon>Basidiomycota</taxon>
        <taxon>Agaricomycotina</taxon>
        <taxon>Agaricomycetes</taxon>
        <taxon>Agaricomycetidae</taxon>
        <taxon>Agaricales</taxon>
        <taxon>Marasmiineae</taxon>
        <taxon>Mycenaceae</taxon>
        <taxon>Favolaschia</taxon>
    </lineage>
</organism>
<gene>
    <name evidence="2" type="ORF">R3P38DRAFT_2909730</name>
</gene>
<feature type="compositionally biased region" description="Pro residues" evidence="1">
    <location>
        <begin position="199"/>
        <end position="212"/>
    </location>
</feature>
<sequence length="473" mass="51997">MADTLEPIVIPPIKVDKHFTTLGSGLLYEGQERVSADSLRSLLLPSGGRNGISDRERSKAWWGAQALFYGLKYTQSMTITQVRAQLEDALRDKNKGLRVPQNLLDLEYKHNKEFRELNAQVREKTGMNGTKRKREADAPAAPKASKSKSAAAAEPSGDGPKKKPRVKQTEEVNVVVVNVQVGTTAKPRAKPPAKKTAPAAPPPIQPPNFPDAPKPRVKQTARKTTGSKPPPMPMGGIDIDVKPLVKDPPKSRPKQTAVKTTNPGMDVDVKPRTKQTARKTVKVEDFDMPAASSSAMPAASGRPKQTARRGKPFAEPPARSAAARTDIVSGRWSIDCPFIADEWDEYDPDSFHMNIVARGSTFEAEFELGLIRGLLRCDRIEQRGANGVYAIVRWAGQENEGPVCTPSASRSGYIKFTGDRLKGKLSDVPCCGEDGVEFEGRWEGGAMQIRATWDDYDEDAYERANRARWGSRW</sequence>
<feature type="region of interest" description="Disordered" evidence="1">
    <location>
        <begin position="290"/>
        <end position="322"/>
    </location>
</feature>
<keyword evidence="3" id="KW-1185">Reference proteome</keyword>
<feature type="compositionally biased region" description="Basic and acidic residues" evidence="1">
    <location>
        <begin position="239"/>
        <end position="250"/>
    </location>
</feature>
<reference evidence="2 3" key="1">
    <citation type="journal article" date="2024" name="J Genomics">
        <title>Draft genome sequencing and assembly of Favolaschia claudopus CIRM-BRFM 2984 isolated from oak limbs.</title>
        <authorList>
            <person name="Navarro D."/>
            <person name="Drula E."/>
            <person name="Chaduli D."/>
            <person name="Cazenave R."/>
            <person name="Ahrendt S."/>
            <person name="Wang J."/>
            <person name="Lipzen A."/>
            <person name="Daum C."/>
            <person name="Barry K."/>
            <person name="Grigoriev I.V."/>
            <person name="Favel A."/>
            <person name="Rosso M.N."/>
            <person name="Martin F."/>
        </authorList>
    </citation>
    <scope>NUCLEOTIDE SEQUENCE [LARGE SCALE GENOMIC DNA]</scope>
    <source>
        <strain evidence="2 3">CIRM-BRFM 2984</strain>
    </source>
</reference>
<proteinExistence type="predicted"/>
<dbReference type="Proteomes" id="UP001362999">
    <property type="component" value="Unassembled WGS sequence"/>
</dbReference>
<comment type="caution">
    <text evidence="2">The sequence shown here is derived from an EMBL/GenBank/DDBJ whole genome shotgun (WGS) entry which is preliminary data.</text>
</comment>
<accession>A0AAW0C883</accession>
<protein>
    <submittedName>
        <fullName evidence="2">Uncharacterized protein</fullName>
    </submittedName>
</protein>
<feature type="compositionally biased region" description="Low complexity" evidence="1">
    <location>
        <begin position="290"/>
        <end position="300"/>
    </location>
</feature>